<comment type="caution">
    <text evidence="4">The sequence shown here is derived from an EMBL/GenBank/DDBJ whole genome shotgun (WGS) entry which is preliminary data.</text>
</comment>
<comment type="similarity">
    <text evidence="1 2">Belongs to the UPF0102 family.</text>
</comment>
<keyword evidence="6" id="KW-1185">Reference proteome</keyword>
<dbReference type="Proteomes" id="UP000029861">
    <property type="component" value="Unassembled WGS sequence"/>
</dbReference>
<dbReference type="HAMAP" id="MF_00048">
    <property type="entry name" value="UPF0102"/>
    <property type="match status" value="1"/>
</dbReference>
<evidence type="ECO:0000256" key="1">
    <source>
        <dbReference type="ARBA" id="ARBA00006738"/>
    </source>
</evidence>
<sequence>MRQKGRHYEQIALEYLITLGFELIEQNFHSRYGEIDLIMKKDSILHFIEVKSSHCMNPLANITPKKLERLTKTIHVFLEQRQISSHFCIDAISIYKDNIMLIENITFGL</sequence>
<dbReference type="InterPro" id="IPR003509">
    <property type="entry name" value="UPF0102_YraN-like"/>
</dbReference>
<dbReference type="AlphaFoldDB" id="A0A4U8T9S4"/>
<evidence type="ECO:0000313" key="5">
    <source>
        <dbReference type="Proteomes" id="UP000029861"/>
    </source>
</evidence>
<dbReference type="Gene3D" id="3.40.1350.10">
    <property type="match status" value="1"/>
</dbReference>
<dbReference type="RefSeq" id="WP_034318090.1">
    <property type="nucleotide sequence ID" value="NZ_BAAFHN010000045.1"/>
</dbReference>
<reference evidence="3 6" key="3">
    <citation type="submission" date="2024-06" db="EMBL/GenBank/DDBJ databases">
        <title>Draft genome sequence of Helicobacter trogontum NHP16-4001.</title>
        <authorList>
            <person name="Rimbara E."/>
            <person name="Suzuki M."/>
        </authorList>
    </citation>
    <scope>NUCLEOTIDE SEQUENCE [LARGE SCALE GENOMIC DNA]</scope>
    <source>
        <strain evidence="3 6">NHP16-4001</strain>
    </source>
</reference>
<protein>
    <recommendedName>
        <fullName evidence="2">UPF0102 protein LS80_008435</fullName>
    </recommendedName>
</protein>
<dbReference type="SUPFAM" id="SSF52980">
    <property type="entry name" value="Restriction endonuclease-like"/>
    <property type="match status" value="1"/>
</dbReference>
<evidence type="ECO:0000313" key="3">
    <source>
        <dbReference type="EMBL" id="GAB0173556.1"/>
    </source>
</evidence>
<accession>A0A4U8T9S4</accession>
<dbReference type="PANTHER" id="PTHR34039:SF1">
    <property type="entry name" value="UPF0102 PROTEIN YRAN"/>
    <property type="match status" value="1"/>
</dbReference>
<dbReference type="Pfam" id="PF02021">
    <property type="entry name" value="UPF0102"/>
    <property type="match status" value="1"/>
</dbReference>
<organism evidence="4 5">
    <name type="scientific">Helicobacter trogontum</name>
    <dbReference type="NCBI Taxonomy" id="50960"/>
    <lineage>
        <taxon>Bacteria</taxon>
        <taxon>Pseudomonadati</taxon>
        <taxon>Campylobacterota</taxon>
        <taxon>Epsilonproteobacteria</taxon>
        <taxon>Campylobacterales</taxon>
        <taxon>Helicobacteraceae</taxon>
        <taxon>Helicobacter</taxon>
    </lineage>
</organism>
<reference evidence="4" key="2">
    <citation type="submission" date="2018-04" db="EMBL/GenBank/DDBJ databases">
        <authorList>
            <person name="Sheh A."/>
            <person name="Shen Z."/>
            <person name="Mannion A.J."/>
            <person name="Fox J.G."/>
        </authorList>
    </citation>
    <scope>NUCLEOTIDE SEQUENCE</scope>
    <source>
        <strain evidence="4">ATCC 49310</strain>
    </source>
</reference>
<dbReference type="EMBL" id="JRPK02000034">
    <property type="protein sequence ID" value="TLD96413.1"/>
    <property type="molecule type" value="Genomic_DNA"/>
</dbReference>
<proteinExistence type="inferred from homology"/>
<reference evidence="4 5" key="1">
    <citation type="journal article" date="2014" name="Genome Announc.">
        <title>Draft genome sequences of eight enterohepatic helicobacter species isolated from both laboratory and wild rodents.</title>
        <authorList>
            <person name="Sheh A."/>
            <person name="Shen Z."/>
            <person name="Fox J.G."/>
        </authorList>
    </citation>
    <scope>NUCLEOTIDE SEQUENCE [LARGE SCALE GENOMIC DNA]</scope>
    <source>
        <strain evidence="4 5">ATCC 49310</strain>
    </source>
</reference>
<evidence type="ECO:0000256" key="2">
    <source>
        <dbReference type="HAMAP-Rule" id="MF_00048"/>
    </source>
</evidence>
<evidence type="ECO:0000313" key="4">
    <source>
        <dbReference type="EMBL" id="TLD96413.1"/>
    </source>
</evidence>
<dbReference type="STRING" id="50960.LS81_07765"/>
<evidence type="ECO:0000313" key="6">
    <source>
        <dbReference type="Proteomes" id="UP001562457"/>
    </source>
</evidence>
<dbReference type="PANTHER" id="PTHR34039">
    <property type="entry name" value="UPF0102 PROTEIN YRAN"/>
    <property type="match status" value="1"/>
</dbReference>
<dbReference type="EMBL" id="BAAFHN010000045">
    <property type="protein sequence ID" value="GAB0173556.1"/>
    <property type="molecule type" value="Genomic_DNA"/>
</dbReference>
<dbReference type="Proteomes" id="UP001562457">
    <property type="component" value="Unassembled WGS sequence"/>
</dbReference>
<dbReference type="GO" id="GO:0003676">
    <property type="term" value="F:nucleic acid binding"/>
    <property type="evidence" value="ECO:0007669"/>
    <property type="project" value="InterPro"/>
</dbReference>
<dbReference type="InterPro" id="IPR011335">
    <property type="entry name" value="Restrct_endonuc-II-like"/>
</dbReference>
<dbReference type="InterPro" id="IPR011856">
    <property type="entry name" value="tRNA_endonuc-like_dom_sf"/>
</dbReference>
<gene>
    <name evidence="4" type="ORF">LS80_008435</name>
    <name evidence="3" type="ORF">NHP164001_15760</name>
</gene>
<name>A0A4U8T9S4_9HELI</name>
<dbReference type="NCBIfam" id="NF009152">
    <property type="entry name" value="PRK12497.2-4"/>
    <property type="match status" value="1"/>
</dbReference>